<evidence type="ECO:0000256" key="6">
    <source>
        <dbReference type="ARBA" id="ARBA00022840"/>
    </source>
</evidence>
<name>A0A022R0F4_ERYGU</name>
<dbReference type="InterPro" id="IPR056789">
    <property type="entry name" value="LRR_R13L1-DRL21"/>
</dbReference>
<protein>
    <submittedName>
        <fullName evidence="12">Uncharacterized protein</fullName>
    </submittedName>
</protein>
<keyword evidence="2" id="KW-0433">Leucine-rich repeat</keyword>
<sequence length="1209" mass="136980">MAGEAVLGAFVQVLLQNLISISVEQINHVRYYKKQLKKLKDCVSMIQSFLNDAEKKQVTDETVKLWLRKLEGVAFDADNLLDELNYQHLSKKLHTEYRIGKKVRDFIPHSINHLKMALRIRDINKNMEDINHEASNYGLQKAVIGAYTPVDGSGPSAVRLETDSFSIDPIFLGRENDVSKIVKMMTRVPNDQVFSILPIVGMGGLGKSTVARQVFSHEVIRNHFAKRFWVYVSKNFDVMSLFKKILTSLAGTNAELGNKQAVLEELQKYLGTERFLIVLDDVWNDNQEIWDDFVNPLRRISSSTGNGIIVTTRREHVASLVTTLPIHQLNNLLDDECWSIIKAKAVGEGTIIPSELETIGVQIAKRCRGLPLAAKVVAGLLRGKSMDGWVSIQKNWLSDLTDENSISKILKLSFDHLSSPSLKKCFAYCSIFPKGFNMERKKIVELWMAEGFLHGTDMEIVGNQFFDLLLQNSLLLQVVGRNDYYGDITYYNMHDLVHDLASSILISSVQVRYKCLQSSECESHDILNEQASYLRSLLSNDKICVRMFSEFKSLHVLILMGNCVEELPTSIGVLIHLRCLDISDTKTKCFPNSISELYHLQTLRASDVLEALPNTMKNLISLRHLHIPKIELPPEMGRLTSLRTLPYFGVSNEKGCGIGELGSLKNLEGELKIYNLEKVHDKEEAKRADLLQKSNIVKLKLVWSSGNREGENGDESVLEGLQPHANLKSLKICQYRGQSFPSWCSKMSGLNNLIEIRLQHCPECEQVPMLRHLPHLKNLYLFSLKNVQSISSSFYGIDNCSTSSNTITVFPALERLELVEMWKLTEWSEAMLMPNATENQRLSQVLLVVFPRLKYLTVMDCRQLKSAPSHFPCLQELEISQVHSELPLASICGIKLITLTKLKIQAIEGLVCLPDWLFCNNQNLSQLNISDCHNLTHLILSIHDCPNLRELPDDLHNLNALEILRISKCPELKTIPYPHDQQLLLGLSRLHELSITECQRLTNLASEMIESCAPSLEKLELPQLTVNMEPVTGSLQRMSRLKWLTIGDVMMRITRKYGNDEWRILNSSTCSESISVVDAILKVSTKSLCRLVLYGTEQNQDLPEQVQHLNAVSELLLIGLGEMEELPEWFGNNNLSSVKRLCLSHCKIFRRLPSKEAMLRITNLEIYECPLLNVKKLPDGNDGDSEWPKISHIPYVAVDDRIVITTSAH</sequence>
<dbReference type="Pfam" id="PF25019">
    <property type="entry name" value="LRR_R13L1-DRL21"/>
    <property type="match status" value="1"/>
</dbReference>
<dbReference type="Pfam" id="PF23247">
    <property type="entry name" value="LRR_RPS2"/>
    <property type="match status" value="1"/>
</dbReference>
<evidence type="ECO:0000256" key="2">
    <source>
        <dbReference type="ARBA" id="ARBA00022614"/>
    </source>
</evidence>
<dbReference type="InterPro" id="IPR042197">
    <property type="entry name" value="Apaf_helical"/>
</dbReference>
<gene>
    <name evidence="12" type="ORF">MIMGU_mgv1a021147mg</name>
</gene>
<dbReference type="SUPFAM" id="SSF52540">
    <property type="entry name" value="P-loop containing nucleoside triphosphate hydrolases"/>
    <property type="match status" value="1"/>
</dbReference>
<feature type="domain" description="NB-ARC" evidence="7">
    <location>
        <begin position="175"/>
        <end position="346"/>
    </location>
</feature>
<dbReference type="Gene3D" id="3.80.10.10">
    <property type="entry name" value="Ribonuclease Inhibitor"/>
    <property type="match status" value="3"/>
</dbReference>
<dbReference type="GO" id="GO:0006952">
    <property type="term" value="P:defense response"/>
    <property type="evidence" value="ECO:0007669"/>
    <property type="project" value="UniProtKB-KW"/>
</dbReference>
<dbReference type="InterPro" id="IPR057135">
    <property type="entry name" value="At4g27190-like_LRR"/>
</dbReference>
<dbReference type="InterPro" id="IPR027417">
    <property type="entry name" value="P-loop_NTPase"/>
</dbReference>
<dbReference type="Gene3D" id="1.20.5.4130">
    <property type="match status" value="1"/>
</dbReference>
<keyword evidence="13" id="KW-1185">Reference proteome</keyword>
<dbReference type="GO" id="GO:0043531">
    <property type="term" value="F:ADP binding"/>
    <property type="evidence" value="ECO:0007669"/>
    <property type="project" value="InterPro"/>
</dbReference>
<feature type="domain" description="Disease resistance protein winged helix" evidence="10">
    <location>
        <begin position="431"/>
        <end position="501"/>
    </location>
</feature>
<keyword evidence="4" id="KW-0547">Nucleotide-binding</keyword>
<keyword evidence="6" id="KW-0067">ATP-binding</keyword>
<evidence type="ECO:0000259" key="8">
    <source>
        <dbReference type="Pfam" id="PF18052"/>
    </source>
</evidence>
<evidence type="ECO:0000256" key="3">
    <source>
        <dbReference type="ARBA" id="ARBA00022737"/>
    </source>
</evidence>
<keyword evidence="3" id="KW-0677">Repeat</keyword>
<dbReference type="Gene3D" id="1.10.10.10">
    <property type="entry name" value="Winged helix-like DNA-binding domain superfamily/Winged helix DNA-binding domain"/>
    <property type="match status" value="1"/>
</dbReference>
<evidence type="ECO:0000259" key="10">
    <source>
        <dbReference type="Pfam" id="PF23559"/>
    </source>
</evidence>
<comment type="similarity">
    <text evidence="1">Belongs to the disease resistance NB-LRR family.</text>
</comment>
<evidence type="ECO:0000259" key="9">
    <source>
        <dbReference type="Pfam" id="PF23247"/>
    </source>
</evidence>
<dbReference type="InterPro" id="IPR002182">
    <property type="entry name" value="NB-ARC"/>
</dbReference>
<proteinExistence type="inferred from homology"/>
<dbReference type="Pfam" id="PF18052">
    <property type="entry name" value="Rx_N"/>
    <property type="match status" value="1"/>
</dbReference>
<dbReference type="InterPro" id="IPR058922">
    <property type="entry name" value="WHD_DRP"/>
</dbReference>
<reference evidence="12 13" key="1">
    <citation type="journal article" date="2013" name="Proc. Natl. Acad. Sci. U.S.A.">
        <title>Fine-scale variation in meiotic recombination in Mimulus inferred from population shotgun sequencing.</title>
        <authorList>
            <person name="Hellsten U."/>
            <person name="Wright K.M."/>
            <person name="Jenkins J."/>
            <person name="Shu S."/>
            <person name="Yuan Y."/>
            <person name="Wessler S.R."/>
            <person name="Schmutz J."/>
            <person name="Willis J.H."/>
            <person name="Rokhsar D.S."/>
        </authorList>
    </citation>
    <scope>NUCLEOTIDE SEQUENCE [LARGE SCALE GENOMIC DNA]</scope>
    <source>
        <strain evidence="13">cv. DUN x IM62</strain>
    </source>
</reference>
<dbReference type="AlphaFoldDB" id="A0A022R0F4"/>
<organism evidence="12 13">
    <name type="scientific">Erythranthe guttata</name>
    <name type="common">Yellow monkey flower</name>
    <name type="synonym">Mimulus guttatus</name>
    <dbReference type="NCBI Taxonomy" id="4155"/>
    <lineage>
        <taxon>Eukaryota</taxon>
        <taxon>Viridiplantae</taxon>
        <taxon>Streptophyta</taxon>
        <taxon>Embryophyta</taxon>
        <taxon>Tracheophyta</taxon>
        <taxon>Spermatophyta</taxon>
        <taxon>Magnoliopsida</taxon>
        <taxon>eudicotyledons</taxon>
        <taxon>Gunneridae</taxon>
        <taxon>Pentapetalae</taxon>
        <taxon>asterids</taxon>
        <taxon>lamiids</taxon>
        <taxon>Lamiales</taxon>
        <taxon>Phrymaceae</taxon>
        <taxon>Erythranthe</taxon>
    </lineage>
</organism>
<feature type="domain" description="R13L1/DRL21-like LRR repeat region" evidence="11">
    <location>
        <begin position="658"/>
        <end position="781"/>
    </location>
</feature>
<evidence type="ECO:0000259" key="11">
    <source>
        <dbReference type="Pfam" id="PF25019"/>
    </source>
</evidence>
<accession>A0A022R0F4</accession>
<keyword evidence="5" id="KW-0611">Plant defense</keyword>
<evidence type="ECO:0000256" key="4">
    <source>
        <dbReference type="ARBA" id="ARBA00022741"/>
    </source>
</evidence>
<evidence type="ECO:0000259" key="7">
    <source>
        <dbReference type="Pfam" id="PF00931"/>
    </source>
</evidence>
<dbReference type="InterPro" id="IPR036388">
    <property type="entry name" value="WH-like_DNA-bd_sf"/>
</dbReference>
<dbReference type="PRINTS" id="PR00364">
    <property type="entry name" value="DISEASERSIST"/>
</dbReference>
<dbReference type="Pfam" id="PF00931">
    <property type="entry name" value="NB-ARC"/>
    <property type="match status" value="1"/>
</dbReference>
<evidence type="ECO:0000313" key="13">
    <source>
        <dbReference type="Proteomes" id="UP000030748"/>
    </source>
</evidence>
<dbReference type="InterPro" id="IPR041118">
    <property type="entry name" value="Rx_N"/>
</dbReference>
<dbReference type="Gene3D" id="1.10.8.430">
    <property type="entry name" value="Helical domain of apoptotic protease-activating factors"/>
    <property type="match status" value="1"/>
</dbReference>
<dbReference type="Gene3D" id="3.40.50.300">
    <property type="entry name" value="P-loop containing nucleotide triphosphate hydrolases"/>
    <property type="match status" value="1"/>
</dbReference>
<dbReference type="InterPro" id="IPR032675">
    <property type="entry name" value="LRR_dom_sf"/>
</dbReference>
<dbReference type="GO" id="GO:0005524">
    <property type="term" value="F:ATP binding"/>
    <property type="evidence" value="ECO:0007669"/>
    <property type="project" value="UniProtKB-KW"/>
</dbReference>
<dbReference type="EMBL" id="KI630716">
    <property type="protein sequence ID" value="EYU34177.1"/>
    <property type="molecule type" value="Genomic_DNA"/>
</dbReference>
<dbReference type="PANTHER" id="PTHR36766">
    <property type="entry name" value="PLANT BROAD-SPECTRUM MILDEW RESISTANCE PROTEIN RPW8"/>
    <property type="match status" value="1"/>
</dbReference>
<dbReference type="FunFam" id="1.10.10.10:FF:000322">
    <property type="entry name" value="Probable disease resistance protein At1g63360"/>
    <property type="match status" value="1"/>
</dbReference>
<dbReference type="Proteomes" id="UP000030748">
    <property type="component" value="Unassembled WGS sequence"/>
</dbReference>
<dbReference type="GO" id="GO:0051707">
    <property type="term" value="P:response to other organism"/>
    <property type="evidence" value="ECO:0007669"/>
    <property type="project" value="UniProtKB-ARBA"/>
</dbReference>
<dbReference type="PANTHER" id="PTHR36766:SF70">
    <property type="entry name" value="DISEASE RESISTANCE PROTEIN RGA4"/>
    <property type="match status" value="1"/>
</dbReference>
<evidence type="ECO:0000256" key="5">
    <source>
        <dbReference type="ARBA" id="ARBA00022821"/>
    </source>
</evidence>
<dbReference type="SUPFAM" id="SSF52058">
    <property type="entry name" value="L domain-like"/>
    <property type="match status" value="2"/>
</dbReference>
<evidence type="ECO:0000256" key="1">
    <source>
        <dbReference type="ARBA" id="ARBA00008894"/>
    </source>
</evidence>
<evidence type="ECO:0000313" key="12">
    <source>
        <dbReference type="EMBL" id="EYU34177.1"/>
    </source>
</evidence>
<feature type="domain" description="Disease resistance N-terminal" evidence="8">
    <location>
        <begin position="10"/>
        <end position="94"/>
    </location>
</feature>
<dbReference type="Pfam" id="PF23559">
    <property type="entry name" value="WHD_DRP"/>
    <property type="match status" value="1"/>
</dbReference>
<feature type="domain" description="Disease resistance protein At4g27190-like leucine-rich repeats" evidence="9">
    <location>
        <begin position="898"/>
        <end position="1021"/>
    </location>
</feature>
<dbReference type="eggNOG" id="KOG4658">
    <property type="taxonomic scope" value="Eukaryota"/>
</dbReference>